<gene>
    <name evidence="3" type="ORF">NE542_09570</name>
</gene>
<evidence type="ECO:0000256" key="1">
    <source>
        <dbReference type="SAM" id="Phobius"/>
    </source>
</evidence>
<reference evidence="3" key="1">
    <citation type="submission" date="2022-06" db="EMBL/GenBank/DDBJ databases">
        <title>Isolation of gut microbiota from human fecal samples.</title>
        <authorList>
            <person name="Pamer E.G."/>
            <person name="Barat B."/>
            <person name="Waligurski E."/>
            <person name="Medina S."/>
            <person name="Paddock L."/>
            <person name="Mostad J."/>
        </authorList>
    </citation>
    <scope>NUCLEOTIDE SEQUENCE</scope>
    <source>
        <strain evidence="3">DFI.6.24</strain>
    </source>
</reference>
<keyword evidence="1" id="KW-0812">Transmembrane</keyword>
<proteinExistence type="predicted"/>
<keyword evidence="1" id="KW-0472">Membrane</keyword>
<evidence type="ECO:0000313" key="3">
    <source>
        <dbReference type="EMBL" id="MCQ5062059.1"/>
    </source>
</evidence>
<dbReference type="RefSeq" id="WP_117346451.1">
    <property type="nucleotide sequence ID" value="NZ_JAJDKX010000045.1"/>
</dbReference>
<comment type="caution">
    <text evidence="3">The sequence shown here is derived from an EMBL/GenBank/DDBJ whole genome shotgun (WGS) entry which is preliminary data.</text>
</comment>
<name>A0AAP2XMZ2_9FIRM</name>
<feature type="signal peptide" evidence="2">
    <location>
        <begin position="1"/>
        <end position="28"/>
    </location>
</feature>
<dbReference type="Proteomes" id="UP001204814">
    <property type="component" value="Unassembled WGS sequence"/>
</dbReference>
<dbReference type="AlphaFoldDB" id="A0AAP2XMZ2"/>
<dbReference type="EMBL" id="JANGBO010000009">
    <property type="protein sequence ID" value="MCQ5062059.1"/>
    <property type="molecule type" value="Genomic_DNA"/>
</dbReference>
<keyword evidence="1" id="KW-1133">Transmembrane helix</keyword>
<protein>
    <submittedName>
        <fullName evidence="3">LPXTG cell wall anchor domain-containing protein</fullName>
    </submittedName>
</protein>
<sequence>MKIIKKIIVTTLLSLSLAVTFIPIDVFAINTVDKWDGTVDTSWYDNHENDSEYHITTAKQLAGIAKLVNDKTVSESFKGKTIYLDNDLDLAGYEWTSIGNGSNFARYFAGTFNGQYHIINHLSHHTSENDFRNGLFGIVSSGGIIKNLQVINADIVSNDDSLIAGVLADWVNAGTVENCYTSGKIENNNGYKFLGGLIGQCTDGTQIKGCASDTNVVSTFSGDDCDTVGDLIGQWENSTADSLITDCWFGGSVSCNNINSAVAGILGANFDFRGQPGVIIRNCMVSTKNITCAEPGNITWITAAATVLVKNCIWPDTPPADVTLDEETYPDNNGNYFAAVRLIVDWDAGTASADPNFDQSKCGKSVSNFTLANVLTELQENASEGIKWVCGINHPTFSWNELNILADYTKVNEAKSKIPNDLSIYTDESVKSLKDILASIEEEKNLMEQEIVDGYAMNIENAIKELKYKDADYTKVNEARAKVPSDLNIYTDESIKSLKDILASIEEGKNITEQATVDGYADAITKAISELKYRLADYTKVNEAKSKIPNDLSIYTDESVETLKNALNAVKYDKNITEQDIVDEYAMNINKALEKLKKKEITSIDKTQRKQIKTGDSTNFIGLAGLMILSIFGYIILKKKTLDR</sequence>
<dbReference type="Gene3D" id="2.160.20.110">
    <property type="match status" value="1"/>
</dbReference>
<keyword evidence="2" id="KW-0732">Signal</keyword>
<evidence type="ECO:0000256" key="2">
    <source>
        <dbReference type="SAM" id="SignalP"/>
    </source>
</evidence>
<accession>A0AAP2XMZ2</accession>
<organism evidence="3 4">
    <name type="scientific">Faecalibacillus intestinalis</name>
    <dbReference type="NCBI Taxonomy" id="1982626"/>
    <lineage>
        <taxon>Bacteria</taxon>
        <taxon>Bacillati</taxon>
        <taxon>Bacillota</taxon>
        <taxon>Erysipelotrichia</taxon>
        <taxon>Erysipelotrichales</taxon>
        <taxon>Coprobacillaceae</taxon>
        <taxon>Faecalibacillus</taxon>
    </lineage>
</organism>
<dbReference type="NCBIfam" id="TIGR01167">
    <property type="entry name" value="LPXTG_anchor"/>
    <property type="match status" value="1"/>
</dbReference>
<evidence type="ECO:0000313" key="4">
    <source>
        <dbReference type="Proteomes" id="UP001204814"/>
    </source>
</evidence>
<feature type="chain" id="PRO_5042931851" evidence="2">
    <location>
        <begin position="29"/>
        <end position="644"/>
    </location>
</feature>
<feature type="transmembrane region" description="Helical" evidence="1">
    <location>
        <begin position="620"/>
        <end position="637"/>
    </location>
</feature>
<dbReference type="Gene3D" id="1.20.1270.90">
    <property type="entry name" value="AF1782-like"/>
    <property type="match status" value="3"/>
</dbReference>